<dbReference type="InterPro" id="IPR011583">
    <property type="entry name" value="Chitinase_II/V-like_cat"/>
</dbReference>
<dbReference type="Proteomes" id="UP001162031">
    <property type="component" value="Unassembled WGS sequence"/>
</dbReference>
<feature type="chain" id="PRO_5043762783" description="Chitinase II/V-like catalytic domain-containing protein" evidence="2">
    <location>
        <begin position="27"/>
        <end position="397"/>
    </location>
</feature>
<dbReference type="GO" id="GO:0008061">
    <property type="term" value="F:chitin binding"/>
    <property type="evidence" value="ECO:0007669"/>
    <property type="project" value="InterPro"/>
</dbReference>
<dbReference type="Gene3D" id="3.10.50.10">
    <property type="match status" value="1"/>
</dbReference>
<name>A0AAV0ULP6_HYABA</name>
<comment type="caution">
    <text evidence="4">The sequence shown here is derived from an EMBL/GenBank/DDBJ whole genome shotgun (WGS) entry which is preliminary data.</text>
</comment>
<dbReference type="AlphaFoldDB" id="A0AAV0ULP6"/>
<evidence type="ECO:0000256" key="1">
    <source>
        <dbReference type="ARBA" id="ARBA00009336"/>
    </source>
</evidence>
<evidence type="ECO:0000256" key="2">
    <source>
        <dbReference type="SAM" id="SignalP"/>
    </source>
</evidence>
<feature type="signal peptide" evidence="2">
    <location>
        <begin position="1"/>
        <end position="26"/>
    </location>
</feature>
<dbReference type="GO" id="GO:0070492">
    <property type="term" value="F:oligosaccharide binding"/>
    <property type="evidence" value="ECO:0007669"/>
    <property type="project" value="TreeGrafter"/>
</dbReference>
<dbReference type="PANTHER" id="PTHR46066">
    <property type="entry name" value="CHITINASE DOMAIN-CONTAINING PROTEIN 1 FAMILY MEMBER"/>
    <property type="match status" value="1"/>
</dbReference>
<reference evidence="4" key="1">
    <citation type="submission" date="2022-12" db="EMBL/GenBank/DDBJ databases">
        <authorList>
            <person name="Webb A."/>
        </authorList>
    </citation>
    <scope>NUCLEOTIDE SEQUENCE</scope>
    <source>
        <strain evidence="4">Hp1</strain>
    </source>
</reference>
<evidence type="ECO:0000313" key="4">
    <source>
        <dbReference type="EMBL" id="CAI5736833.1"/>
    </source>
</evidence>
<dbReference type="SMART" id="SM00636">
    <property type="entry name" value="Glyco_18"/>
    <property type="match status" value="1"/>
</dbReference>
<dbReference type="Gene3D" id="3.20.20.80">
    <property type="entry name" value="Glycosidases"/>
    <property type="match status" value="1"/>
</dbReference>
<organism evidence="4 5">
    <name type="scientific">Hyaloperonospora brassicae</name>
    <name type="common">Brassica downy mildew</name>
    <name type="synonym">Peronospora brassicae</name>
    <dbReference type="NCBI Taxonomy" id="162125"/>
    <lineage>
        <taxon>Eukaryota</taxon>
        <taxon>Sar</taxon>
        <taxon>Stramenopiles</taxon>
        <taxon>Oomycota</taxon>
        <taxon>Peronosporomycetes</taxon>
        <taxon>Peronosporales</taxon>
        <taxon>Peronosporaceae</taxon>
        <taxon>Hyaloperonospora</taxon>
    </lineage>
</organism>
<dbReference type="EMBL" id="CANTFL010001327">
    <property type="protein sequence ID" value="CAI5736833.1"/>
    <property type="molecule type" value="Genomic_DNA"/>
</dbReference>
<proteinExistence type="inferred from homology"/>
<comment type="similarity">
    <text evidence="1">Belongs to the glycosyl hydrolase 18 family.</text>
</comment>
<evidence type="ECO:0000313" key="5">
    <source>
        <dbReference type="Proteomes" id="UP001162031"/>
    </source>
</evidence>
<feature type="domain" description="Chitinase II/V-like catalytic" evidence="3">
    <location>
        <begin position="125"/>
        <end position="389"/>
    </location>
</feature>
<keyword evidence="5" id="KW-1185">Reference proteome</keyword>
<dbReference type="InterPro" id="IPR017853">
    <property type="entry name" value="GH"/>
</dbReference>
<sequence>MKAAALVVVACVVTLFAGTFDRRVCAYDSIDDDAADEVEVGDDDDDFDFDFVSSNLDRVKSGHDLIEVQCDGLQCPVATGDAGTNDDGDVPSVWTRQLVTHKLKPATILKEHARVQKSNEKHFRGETLGYVTPWNSGGYELAKRFRHKFTYVSPVWLQVREDRDHAPIITGTHEIDRQWVQEIKHGVPGDPKLAMEPAVLLELTNEHEFDGLVFEIPVTQGTLDILQQLARAFRAADKLLILVLPRSSDDGEMPVTHELFAELAPLVHRFSMNAYDYRTPGPNAPYPWLVKTLEKMSPMERQKILMGLPFYGYDNADAITGRTYIQSLTDNDVAIRWDLTSQECQHVYTTAETNRQHVMFYPCLQFLHDRLSLYKADGVGVAIWELGQGLDFFYDLL</sequence>
<dbReference type="GO" id="GO:0012505">
    <property type="term" value="C:endomembrane system"/>
    <property type="evidence" value="ECO:0007669"/>
    <property type="project" value="TreeGrafter"/>
</dbReference>
<evidence type="ECO:0000259" key="3">
    <source>
        <dbReference type="SMART" id="SM00636"/>
    </source>
</evidence>
<protein>
    <recommendedName>
        <fullName evidence="3">Chitinase II/V-like catalytic domain-containing protein</fullName>
    </recommendedName>
</protein>
<dbReference type="SUPFAM" id="SSF51445">
    <property type="entry name" value="(Trans)glycosidases"/>
    <property type="match status" value="1"/>
</dbReference>
<dbReference type="InterPro" id="IPR029070">
    <property type="entry name" value="Chitinase_insertion_sf"/>
</dbReference>
<gene>
    <name evidence="4" type="ORF">HBR001_LOCUS6960</name>
</gene>
<keyword evidence="2" id="KW-0732">Signal</keyword>
<dbReference type="PANTHER" id="PTHR46066:SF2">
    <property type="entry name" value="CHITINASE DOMAIN-CONTAINING PROTEIN 1"/>
    <property type="match status" value="1"/>
</dbReference>
<accession>A0AAV0ULP6</accession>